<keyword evidence="1" id="KW-0479">Metal-binding</keyword>
<proteinExistence type="predicted"/>
<evidence type="ECO:0000313" key="6">
    <source>
        <dbReference type="Proteomes" id="UP000075901"/>
    </source>
</evidence>
<dbReference type="PANTHER" id="PTHR23055:SF188">
    <property type="entry name" value="EF-HAND DOMAIN-CONTAINING PROTEIN"/>
    <property type="match status" value="1"/>
</dbReference>
<dbReference type="SMART" id="SM00054">
    <property type="entry name" value="EFh"/>
    <property type="match status" value="2"/>
</dbReference>
<reference evidence="6" key="1">
    <citation type="submission" date="2013-09" db="EMBL/GenBank/DDBJ databases">
        <title>The Genome Sequence of Anopheles maculatus species B.</title>
        <authorList>
            <consortium name="The Broad Institute Genomics Platform"/>
            <person name="Neafsey D.E."/>
            <person name="Besansky N."/>
            <person name="Howell P."/>
            <person name="Walton C."/>
            <person name="Young S.K."/>
            <person name="Zeng Q."/>
            <person name="Gargeya S."/>
            <person name="Fitzgerald M."/>
            <person name="Haas B."/>
            <person name="Abouelleil A."/>
            <person name="Allen A.W."/>
            <person name="Alvarado L."/>
            <person name="Arachchi H.M."/>
            <person name="Berlin A.M."/>
            <person name="Chapman S.B."/>
            <person name="Gainer-Dewar J."/>
            <person name="Goldberg J."/>
            <person name="Griggs A."/>
            <person name="Gujja S."/>
            <person name="Hansen M."/>
            <person name="Howarth C."/>
            <person name="Imamovic A."/>
            <person name="Ireland A."/>
            <person name="Larimer J."/>
            <person name="McCowan C."/>
            <person name="Murphy C."/>
            <person name="Pearson M."/>
            <person name="Poon T.W."/>
            <person name="Priest M."/>
            <person name="Roberts A."/>
            <person name="Saif S."/>
            <person name="Shea T."/>
            <person name="Sisk P."/>
            <person name="Sykes S."/>
            <person name="Wortman J."/>
            <person name="Nusbaum C."/>
            <person name="Birren B."/>
        </authorList>
    </citation>
    <scope>NUCLEOTIDE SEQUENCE [LARGE SCALE GENOMIC DNA]</scope>
    <source>
        <strain evidence="6">maculatus3</strain>
    </source>
</reference>
<keyword evidence="2" id="KW-0677">Repeat</keyword>
<evidence type="ECO:0000256" key="3">
    <source>
        <dbReference type="ARBA" id="ARBA00022837"/>
    </source>
</evidence>
<evidence type="ECO:0000313" key="5">
    <source>
        <dbReference type="EnsemblMetazoa" id="AMAM010477-PA"/>
    </source>
</evidence>
<evidence type="ECO:0000256" key="1">
    <source>
        <dbReference type="ARBA" id="ARBA00022723"/>
    </source>
</evidence>
<dbReference type="InterPro" id="IPR002048">
    <property type="entry name" value="EF_hand_dom"/>
</dbReference>
<evidence type="ECO:0000259" key="4">
    <source>
        <dbReference type="PROSITE" id="PS50222"/>
    </source>
</evidence>
<dbReference type="InterPro" id="IPR028846">
    <property type="entry name" value="Recoverin"/>
</dbReference>
<sequence length="248" mass="27485">MHRGATALSKWLLQDACVNLSSELETPTFYQSLAGVTHLEEQDIGDLEKVFWLLKGAAVTGQLDLESLGPLVSPPVPKAALGGVFVAFDENHDGHIDFKELCCGVSAACRGPSVERSKFCFKVFDIDRDGVLSFAEIRQMIDILLSVAREANAGVYRNLNHERVLAELYRRATQGSESKESTREASRMALDGISASNIPEFKFTQEDFLIWSIESSSNLVQPFLDLLFEVCHIVLGLRPQCRHLEGDI</sequence>
<reference evidence="5" key="2">
    <citation type="submission" date="2020-05" db="UniProtKB">
        <authorList>
            <consortium name="EnsemblMetazoa"/>
        </authorList>
    </citation>
    <scope>IDENTIFICATION</scope>
    <source>
        <strain evidence="5">maculatus3</strain>
    </source>
</reference>
<dbReference type="PROSITE" id="PS00018">
    <property type="entry name" value="EF_HAND_1"/>
    <property type="match status" value="2"/>
</dbReference>
<dbReference type="Pfam" id="PF13499">
    <property type="entry name" value="EF-hand_7"/>
    <property type="match status" value="1"/>
</dbReference>
<dbReference type="PANTHER" id="PTHR23055">
    <property type="entry name" value="CALCIUM BINDING PROTEINS"/>
    <property type="match status" value="1"/>
</dbReference>
<dbReference type="AlphaFoldDB" id="A0A182SNV5"/>
<organism evidence="5 6">
    <name type="scientific">Anopheles maculatus</name>
    <dbReference type="NCBI Taxonomy" id="74869"/>
    <lineage>
        <taxon>Eukaryota</taxon>
        <taxon>Metazoa</taxon>
        <taxon>Ecdysozoa</taxon>
        <taxon>Arthropoda</taxon>
        <taxon>Hexapoda</taxon>
        <taxon>Insecta</taxon>
        <taxon>Pterygota</taxon>
        <taxon>Neoptera</taxon>
        <taxon>Endopterygota</taxon>
        <taxon>Diptera</taxon>
        <taxon>Nematocera</taxon>
        <taxon>Culicoidea</taxon>
        <taxon>Culicidae</taxon>
        <taxon>Anophelinae</taxon>
        <taxon>Anopheles</taxon>
        <taxon>Anopheles maculatus group</taxon>
    </lineage>
</organism>
<dbReference type="Proteomes" id="UP000075901">
    <property type="component" value="Unassembled WGS sequence"/>
</dbReference>
<feature type="domain" description="EF-hand" evidence="4">
    <location>
        <begin position="76"/>
        <end position="111"/>
    </location>
</feature>
<dbReference type="EnsemblMetazoa" id="AMAM010477-RA">
    <property type="protein sequence ID" value="AMAM010477-PA"/>
    <property type="gene ID" value="AMAM010477"/>
</dbReference>
<protein>
    <recommendedName>
        <fullName evidence="4">EF-hand domain-containing protein</fullName>
    </recommendedName>
</protein>
<dbReference type="SUPFAM" id="SSF47473">
    <property type="entry name" value="EF-hand"/>
    <property type="match status" value="1"/>
</dbReference>
<keyword evidence="6" id="KW-1185">Reference proteome</keyword>
<keyword evidence="3" id="KW-0106">Calcium</keyword>
<evidence type="ECO:0000256" key="2">
    <source>
        <dbReference type="ARBA" id="ARBA00022737"/>
    </source>
</evidence>
<dbReference type="PROSITE" id="PS50222">
    <property type="entry name" value="EF_HAND_2"/>
    <property type="match status" value="2"/>
</dbReference>
<name>A0A182SNV5_9DIPT</name>
<dbReference type="InterPro" id="IPR018247">
    <property type="entry name" value="EF_Hand_1_Ca_BS"/>
</dbReference>
<dbReference type="InterPro" id="IPR011992">
    <property type="entry name" value="EF-hand-dom_pair"/>
</dbReference>
<accession>A0A182SNV5</accession>
<dbReference type="PRINTS" id="PR00450">
    <property type="entry name" value="RECOVERIN"/>
</dbReference>
<feature type="domain" description="EF-hand" evidence="4">
    <location>
        <begin position="112"/>
        <end position="147"/>
    </location>
</feature>
<dbReference type="GO" id="GO:0005509">
    <property type="term" value="F:calcium ion binding"/>
    <property type="evidence" value="ECO:0007669"/>
    <property type="project" value="InterPro"/>
</dbReference>
<dbReference type="VEuPathDB" id="VectorBase:AMAM010477"/>
<dbReference type="CDD" id="cd00051">
    <property type="entry name" value="EFh"/>
    <property type="match status" value="1"/>
</dbReference>
<dbReference type="Gene3D" id="1.10.238.10">
    <property type="entry name" value="EF-hand"/>
    <property type="match status" value="1"/>
</dbReference>